<dbReference type="AlphaFoldDB" id="A0A5A7T6D4"/>
<comment type="caution">
    <text evidence="2">The sequence shown here is derived from an EMBL/GenBank/DDBJ whole genome shotgun (WGS) entry which is preliminary data.</text>
</comment>
<evidence type="ECO:0000313" key="3">
    <source>
        <dbReference type="Proteomes" id="UP000321393"/>
    </source>
</evidence>
<organism evidence="2 3">
    <name type="scientific">Cucumis melo var. makuwa</name>
    <name type="common">Oriental melon</name>
    <dbReference type="NCBI Taxonomy" id="1194695"/>
    <lineage>
        <taxon>Eukaryota</taxon>
        <taxon>Viridiplantae</taxon>
        <taxon>Streptophyta</taxon>
        <taxon>Embryophyta</taxon>
        <taxon>Tracheophyta</taxon>
        <taxon>Spermatophyta</taxon>
        <taxon>Magnoliopsida</taxon>
        <taxon>eudicotyledons</taxon>
        <taxon>Gunneridae</taxon>
        <taxon>Pentapetalae</taxon>
        <taxon>rosids</taxon>
        <taxon>fabids</taxon>
        <taxon>Cucurbitales</taxon>
        <taxon>Cucurbitaceae</taxon>
        <taxon>Benincaseae</taxon>
        <taxon>Cucumis</taxon>
    </lineage>
</organism>
<proteinExistence type="predicted"/>
<name>A0A5A7T6D4_CUCMM</name>
<protein>
    <submittedName>
        <fullName evidence="2">Ty3-gypsy retrotransposon protein</fullName>
    </submittedName>
</protein>
<sequence length="211" mass="23957">MMPPFKVPKNIWEQFSKPPKGGIVIKENPVIDEHNSSSERSNEETPHPNIMSVIATDVDTSDNRMTELEKKINMLMKAVEERDYEIASLKNHIESRDAAESSHTHTANNIEKGKTIMQESQPQNSTSIASLFVQQLQEIIANSIKTQYHGPAQTFSFYSKPYTKRIGNLIMSTGYQPPKFQQFDGNGNIKKNALPISLKHVKLLEQEGIFW</sequence>
<gene>
    <name evidence="2" type="ORF">E6C27_scaffold84G001460</name>
</gene>
<evidence type="ECO:0000313" key="2">
    <source>
        <dbReference type="EMBL" id="KAA0039052.1"/>
    </source>
</evidence>
<reference evidence="2 3" key="1">
    <citation type="submission" date="2019-08" db="EMBL/GenBank/DDBJ databases">
        <title>Draft genome sequences of two oriental melons (Cucumis melo L. var makuwa).</title>
        <authorList>
            <person name="Kwon S.-Y."/>
        </authorList>
    </citation>
    <scope>NUCLEOTIDE SEQUENCE [LARGE SCALE GENOMIC DNA]</scope>
    <source>
        <strain evidence="3">cv. SW 3</strain>
        <tissue evidence="2">Leaf</tissue>
    </source>
</reference>
<dbReference type="EMBL" id="SSTE01018486">
    <property type="protein sequence ID" value="KAA0039052.1"/>
    <property type="molecule type" value="Genomic_DNA"/>
</dbReference>
<evidence type="ECO:0000256" key="1">
    <source>
        <dbReference type="SAM" id="MobiDB-lite"/>
    </source>
</evidence>
<dbReference type="PANTHER" id="PTHR33437">
    <property type="entry name" value="OS06G0361200 PROTEIN"/>
    <property type="match status" value="1"/>
</dbReference>
<accession>A0A5A7T6D4</accession>
<feature type="compositionally biased region" description="Basic and acidic residues" evidence="1">
    <location>
        <begin position="29"/>
        <end position="46"/>
    </location>
</feature>
<dbReference type="PANTHER" id="PTHR33437:SF2">
    <property type="entry name" value="OS06G0361200 PROTEIN"/>
    <property type="match status" value="1"/>
</dbReference>
<feature type="region of interest" description="Disordered" evidence="1">
    <location>
        <begin position="23"/>
        <end position="47"/>
    </location>
</feature>
<dbReference type="Proteomes" id="UP000321393">
    <property type="component" value="Unassembled WGS sequence"/>
</dbReference>